<organism evidence="1 2">
    <name type="scientific">Pigmentiphaga humi</name>
    <dbReference type="NCBI Taxonomy" id="2478468"/>
    <lineage>
        <taxon>Bacteria</taxon>
        <taxon>Pseudomonadati</taxon>
        <taxon>Pseudomonadota</taxon>
        <taxon>Betaproteobacteria</taxon>
        <taxon>Burkholderiales</taxon>
        <taxon>Alcaligenaceae</taxon>
        <taxon>Pigmentiphaga</taxon>
    </lineage>
</organism>
<sequence length="469" mass="49657">MNATPATEGNAGGAAAGFLHAIWHALDGPPGLAGQAAFTGTGSLPSVFAVTELAAASIGAAGLALAELLALRGGQAPAVRVDRRLASFWFDSSLRPVGWKRPPTWDAVAGDYETADGWIRLHTNAPHHREAALRVLGCAADRDSVARAVAGWQAQELESAVVEQRGCAAQMRSLQEWAAHPQGMAIAAEPLAWHARTPGAEPPAWAVPAARPLQGIRVLDLTRIIAGPVATRLLAGYGAQVLRLDPPGWEEPAAEPELTVGKRCARLDLRQAEGRRIFRQLLRDADVLVHGYRSDALAALGFDAQQRRRINPALVDVSLDAYGWSGPWKTRRGFDSLVQMSCGIADAGMRQSGRPRPTPLPVQALDHATGYIMAAAAIRGLCERLRSGAGTETRTSLARTAALLVQEVAPAGAKPLAPETRGDCTAPSELTAWGRARRLKPALDLAGTPMYWDLPAGRLGTSPAAWTLS</sequence>
<accession>A0A3P4BA45</accession>
<evidence type="ECO:0000313" key="2">
    <source>
        <dbReference type="Proteomes" id="UP000277294"/>
    </source>
</evidence>
<dbReference type="RefSeq" id="WP_124081597.1">
    <property type="nucleotide sequence ID" value="NZ_UWPJ01000034.1"/>
</dbReference>
<dbReference type="Gene3D" id="3.40.50.10540">
    <property type="entry name" value="Crotonobetainyl-coa:carnitine coa-transferase, domain 1"/>
    <property type="match status" value="1"/>
</dbReference>
<dbReference type="EMBL" id="UWPJ01000034">
    <property type="protein sequence ID" value="VCU72005.1"/>
    <property type="molecule type" value="Genomic_DNA"/>
</dbReference>
<dbReference type="PANTHER" id="PTHR48228">
    <property type="entry name" value="SUCCINYL-COA--D-CITRAMALATE COA-TRANSFERASE"/>
    <property type="match status" value="1"/>
</dbReference>
<dbReference type="AlphaFoldDB" id="A0A3P4BA45"/>
<evidence type="ECO:0000313" key="1">
    <source>
        <dbReference type="EMBL" id="VCU72005.1"/>
    </source>
</evidence>
<protein>
    <submittedName>
        <fullName evidence="1">Formyl-coenzyme A transferase</fullName>
        <ecNumber evidence="1">2.8.3.16</ecNumber>
    </submittedName>
</protein>
<keyword evidence="1" id="KW-0808">Transferase</keyword>
<dbReference type="InterPro" id="IPR050509">
    <property type="entry name" value="CoA-transferase_III"/>
</dbReference>
<proteinExistence type="predicted"/>
<dbReference type="SUPFAM" id="SSF89796">
    <property type="entry name" value="CoA-transferase family III (CaiB/BaiF)"/>
    <property type="match status" value="2"/>
</dbReference>
<reference evidence="1 2" key="1">
    <citation type="submission" date="2018-10" db="EMBL/GenBank/DDBJ databases">
        <authorList>
            <person name="Criscuolo A."/>
        </authorList>
    </citation>
    <scope>NUCLEOTIDE SEQUENCE [LARGE SCALE GENOMIC DNA]</scope>
    <source>
        <strain evidence="1">DnA1</strain>
    </source>
</reference>
<dbReference type="InterPro" id="IPR023606">
    <property type="entry name" value="CoA-Trfase_III_dom_1_sf"/>
</dbReference>
<dbReference type="GO" id="GO:0033608">
    <property type="term" value="F:formyl-CoA transferase activity"/>
    <property type="evidence" value="ECO:0007669"/>
    <property type="project" value="UniProtKB-EC"/>
</dbReference>
<dbReference type="Pfam" id="PF02515">
    <property type="entry name" value="CoA_transf_3"/>
    <property type="match status" value="1"/>
</dbReference>
<gene>
    <name evidence="1" type="primary">frc_16</name>
    <name evidence="1" type="ORF">PIGHUM_04099</name>
</gene>
<keyword evidence="2" id="KW-1185">Reference proteome</keyword>
<dbReference type="Proteomes" id="UP000277294">
    <property type="component" value="Unassembled WGS sequence"/>
</dbReference>
<dbReference type="PANTHER" id="PTHR48228:SF4">
    <property type="entry name" value="BLR3030 PROTEIN"/>
    <property type="match status" value="1"/>
</dbReference>
<dbReference type="InterPro" id="IPR003673">
    <property type="entry name" value="CoA-Trfase_fam_III"/>
</dbReference>
<name>A0A3P4BA45_9BURK</name>
<dbReference type="OrthoDB" id="9058532at2"/>
<dbReference type="EC" id="2.8.3.16" evidence="1"/>